<dbReference type="EMBL" id="FNET01000036">
    <property type="protein sequence ID" value="SDN14858.1"/>
    <property type="molecule type" value="Genomic_DNA"/>
</dbReference>
<feature type="non-terminal residue" evidence="1">
    <location>
        <position position="63"/>
    </location>
</feature>
<name>A0A1G9Z0F2_9PSEU</name>
<accession>A0A1G9Z0F2</accession>
<gene>
    <name evidence="1" type="ORF">SAMN04488074_13653</name>
</gene>
<dbReference type="Proteomes" id="UP000199682">
    <property type="component" value="Unassembled WGS sequence"/>
</dbReference>
<dbReference type="RefSeq" id="WP_218131113.1">
    <property type="nucleotide sequence ID" value="NZ_FNET01000036.1"/>
</dbReference>
<dbReference type="AlphaFoldDB" id="A0A1G9Z0F2"/>
<proteinExistence type="predicted"/>
<evidence type="ECO:0000313" key="1">
    <source>
        <dbReference type="EMBL" id="SDN14858.1"/>
    </source>
</evidence>
<evidence type="ECO:0000313" key="2">
    <source>
        <dbReference type="Proteomes" id="UP000199682"/>
    </source>
</evidence>
<reference evidence="2" key="1">
    <citation type="submission" date="2016-10" db="EMBL/GenBank/DDBJ databases">
        <authorList>
            <person name="Varghese N."/>
            <person name="Submissions S."/>
        </authorList>
    </citation>
    <scope>NUCLEOTIDE SEQUENCE [LARGE SCALE GENOMIC DNA]</scope>
    <source>
        <strain evidence="2">DSM 44796</strain>
    </source>
</reference>
<organism evidence="1 2">
    <name type="scientific">Lentzea albidocapillata subsp. violacea</name>
    <dbReference type="NCBI Taxonomy" id="128104"/>
    <lineage>
        <taxon>Bacteria</taxon>
        <taxon>Bacillati</taxon>
        <taxon>Actinomycetota</taxon>
        <taxon>Actinomycetes</taxon>
        <taxon>Pseudonocardiales</taxon>
        <taxon>Pseudonocardiaceae</taxon>
        <taxon>Lentzea</taxon>
    </lineage>
</organism>
<sequence length="63" mass="6872">MTRRDIVSDVCNIVCPLPDNPGEDASEDARDAFSVELDIAIDAQERLRGEIEAAWEGGDVDPL</sequence>
<protein>
    <submittedName>
        <fullName evidence="1">Uncharacterized protein</fullName>
    </submittedName>
</protein>